<evidence type="ECO:0000313" key="2">
    <source>
        <dbReference type="EMBL" id="ENY87749.1"/>
    </source>
</evidence>
<comment type="caution">
    <text evidence="2">The sequence shown here is derived from an EMBL/GenBank/DDBJ whole genome shotgun (WGS) entry which is preliminary data.</text>
</comment>
<reference evidence="2 3" key="1">
    <citation type="submission" date="2013-01" db="EMBL/GenBank/DDBJ databases">
        <title>The Genome Sequence of Clostridium innocuum 2959.</title>
        <authorList>
            <consortium name="The Broad Institute Genome Sequencing Platform"/>
            <person name="Earl A."/>
            <person name="Ward D."/>
            <person name="Feldgarden M."/>
            <person name="Gevers D."/>
            <person name="Courvalin P."/>
            <person name="Lambert T."/>
            <person name="Walker B."/>
            <person name="Young S.K."/>
            <person name="Zeng Q."/>
            <person name="Gargeya S."/>
            <person name="Fitzgerald M."/>
            <person name="Haas B."/>
            <person name="Abouelleil A."/>
            <person name="Alvarado L."/>
            <person name="Arachchi H.M."/>
            <person name="Berlin A.M."/>
            <person name="Chapman S.B."/>
            <person name="Dewar J."/>
            <person name="Goldberg J."/>
            <person name="Griggs A."/>
            <person name="Gujja S."/>
            <person name="Hansen M."/>
            <person name="Howarth C."/>
            <person name="Imamovic A."/>
            <person name="Larimer J."/>
            <person name="McCowan C."/>
            <person name="Murphy C."/>
            <person name="Neiman D."/>
            <person name="Pearson M."/>
            <person name="Priest M."/>
            <person name="Roberts A."/>
            <person name="Saif S."/>
            <person name="Shea T."/>
            <person name="Sisk P."/>
            <person name="Sykes S."/>
            <person name="Wortman J."/>
            <person name="Nusbaum C."/>
            <person name="Birren B."/>
        </authorList>
    </citation>
    <scope>NUCLEOTIDE SEQUENCE [LARGE SCALE GENOMIC DNA]</scope>
    <source>
        <strain evidence="2 3">2959</strain>
    </source>
</reference>
<name>N9VBK1_CLOIN</name>
<dbReference type="Pfam" id="PF13274">
    <property type="entry name" value="SocA_Panacea"/>
    <property type="match status" value="1"/>
</dbReference>
<feature type="domain" description="Antitoxin SocA-like Panacea" evidence="1">
    <location>
        <begin position="27"/>
        <end position="136"/>
    </location>
</feature>
<dbReference type="RefSeq" id="WP_002605903.1">
    <property type="nucleotide sequence ID" value="NZ_CAXSVF010000017.1"/>
</dbReference>
<protein>
    <recommendedName>
        <fullName evidence="1">Antitoxin SocA-like Panacea domain-containing protein</fullName>
    </recommendedName>
</protein>
<evidence type="ECO:0000259" key="1">
    <source>
        <dbReference type="Pfam" id="PF13274"/>
    </source>
</evidence>
<dbReference type="eggNOG" id="COG3600">
    <property type="taxonomic scope" value="Bacteria"/>
</dbReference>
<organism evidence="2 3">
    <name type="scientific">[Clostridium] innocuum 2959</name>
    <dbReference type="NCBI Taxonomy" id="999413"/>
    <lineage>
        <taxon>Bacteria</taxon>
        <taxon>Bacillati</taxon>
        <taxon>Bacillota</taxon>
        <taxon>Clostridia</taxon>
        <taxon>Eubacteriales</taxon>
        <taxon>Clostridiaceae</taxon>
        <taxon>Clostridium</taxon>
    </lineage>
</organism>
<keyword evidence="3" id="KW-1185">Reference proteome</keyword>
<accession>N9VBK1</accession>
<evidence type="ECO:0000313" key="3">
    <source>
        <dbReference type="Proteomes" id="UP000013051"/>
    </source>
</evidence>
<dbReference type="EMBL" id="AGYV01000001">
    <property type="protein sequence ID" value="ENY87749.1"/>
    <property type="molecule type" value="Genomic_DNA"/>
</dbReference>
<dbReference type="InterPro" id="IPR025272">
    <property type="entry name" value="SocA_Panacea"/>
</dbReference>
<proteinExistence type="predicted"/>
<sequence length="164" mass="19179">MTSALDVARYIVNISYQYQYAISNLKLQKLLYFCQAVFLVDSKGKTPCFPEEIEAWDFGPVVPSVYRAFKKYGGNNIPKVSEYKDTSNGIWNLQTKKFSENIITEKDRKKINEVIIHFGKFTASKLVDITHHQKPWMNAYYKNEDIISKKAIYEYFKEDDCNES</sequence>
<dbReference type="Proteomes" id="UP000013051">
    <property type="component" value="Unassembled WGS sequence"/>
</dbReference>
<dbReference type="AlphaFoldDB" id="N9VBK1"/>
<gene>
    <name evidence="2" type="ORF">HMPREF1094_00200</name>
</gene>
<dbReference type="PATRIC" id="fig|999413.4.peg.215"/>
<dbReference type="HOGENOM" id="CLU_110683_1_1_9"/>